<reference evidence="7" key="1">
    <citation type="submission" date="2014-09" db="EMBL/GenBank/DDBJ databases">
        <authorList>
            <person name="Magalhaes I.L.F."/>
            <person name="Oliveira U."/>
            <person name="Santos F.R."/>
            <person name="Vidigal T.H.D.A."/>
            <person name="Brescovit A.D."/>
            <person name="Santos A.J."/>
        </authorList>
    </citation>
    <scope>NUCLEOTIDE SEQUENCE</scope>
    <source>
        <tissue evidence="7">Shoot tissue taken approximately 20 cm above the soil surface</tissue>
    </source>
</reference>
<dbReference type="InterPro" id="IPR007527">
    <property type="entry name" value="Znf_SWIM"/>
</dbReference>
<keyword evidence="2 5" id="KW-0479">Metal-binding</keyword>
<dbReference type="EMBL" id="GBRH01159699">
    <property type="protein sequence ID" value="JAE38197.1"/>
    <property type="molecule type" value="Transcribed_RNA"/>
</dbReference>
<dbReference type="PROSITE" id="PS50966">
    <property type="entry name" value="ZF_SWIM"/>
    <property type="match status" value="1"/>
</dbReference>
<evidence type="ECO:0000256" key="6">
    <source>
        <dbReference type="SAM" id="MobiDB-lite"/>
    </source>
</evidence>
<keyword evidence="5" id="KW-0539">Nucleus</keyword>
<feature type="compositionally biased region" description="Polar residues" evidence="6">
    <location>
        <begin position="140"/>
        <end position="156"/>
    </location>
</feature>
<comment type="function">
    <text evidence="5">Putative transcription activator involved in regulating light control of development.</text>
</comment>
<name>A0A0A9S3T6_ARUDO</name>
<dbReference type="InterPro" id="IPR006564">
    <property type="entry name" value="Znf_PMZ"/>
</dbReference>
<proteinExistence type="inferred from homology"/>
<dbReference type="SMART" id="SM00575">
    <property type="entry name" value="ZnF_PMZ"/>
    <property type="match status" value="1"/>
</dbReference>
<dbReference type="GO" id="GO:0008270">
    <property type="term" value="F:zinc ion binding"/>
    <property type="evidence" value="ECO:0007669"/>
    <property type="project" value="UniProtKB-UniRule"/>
</dbReference>
<feature type="region of interest" description="Disordered" evidence="6">
    <location>
        <begin position="136"/>
        <end position="172"/>
    </location>
</feature>
<dbReference type="PANTHER" id="PTHR31669:SF277">
    <property type="entry name" value="PROTEIN FAR1-RELATED SEQUENCE"/>
    <property type="match status" value="1"/>
</dbReference>
<dbReference type="AlphaFoldDB" id="A0A0A9S3T6"/>
<dbReference type="InterPro" id="IPR031052">
    <property type="entry name" value="FHY3/FAR1"/>
</dbReference>
<evidence type="ECO:0000256" key="2">
    <source>
        <dbReference type="ARBA" id="ARBA00022723"/>
    </source>
</evidence>
<evidence type="ECO:0000256" key="5">
    <source>
        <dbReference type="RuleBase" id="RU367018"/>
    </source>
</evidence>
<comment type="subcellular location">
    <subcellularLocation>
        <location evidence="5">Nucleus</location>
    </subcellularLocation>
</comment>
<keyword evidence="4 5" id="KW-0862">Zinc</keyword>
<accession>A0A0A9S3T6</accession>
<evidence type="ECO:0000256" key="3">
    <source>
        <dbReference type="ARBA" id="ARBA00022771"/>
    </source>
</evidence>
<dbReference type="PANTHER" id="PTHR31669">
    <property type="entry name" value="PROTEIN FAR1-RELATED SEQUENCE 10-RELATED"/>
    <property type="match status" value="1"/>
</dbReference>
<sequence>MLRQAASMYTPVVFEIFRREFEMFVDSVIYSCGEAGTASDYRVAVTDKPGEHYVKFESSDFSVVCSCKKFESMGIQCCHVLKVLDFKNIKELPHRYFMGRWKKDAKSANTCNQEFLNDGASQTTCSSLNVPGPFIDHQHMQPNNQPNHDSSVSNVLRQGLHGDGQRNQGYPPLAGIQQQQFIGSFHLNNGTSF</sequence>
<dbReference type="GO" id="GO:0005634">
    <property type="term" value="C:nucleus"/>
    <property type="evidence" value="ECO:0007669"/>
    <property type="project" value="UniProtKB-SubCell"/>
</dbReference>
<dbReference type="GO" id="GO:0006355">
    <property type="term" value="P:regulation of DNA-templated transcription"/>
    <property type="evidence" value="ECO:0007669"/>
    <property type="project" value="UniProtKB-UniRule"/>
</dbReference>
<reference evidence="7" key="2">
    <citation type="journal article" date="2015" name="Data Brief">
        <title>Shoot transcriptome of the giant reed, Arundo donax.</title>
        <authorList>
            <person name="Barrero R.A."/>
            <person name="Guerrero F.D."/>
            <person name="Moolhuijzen P."/>
            <person name="Goolsby J.A."/>
            <person name="Tidwell J."/>
            <person name="Bellgard S.E."/>
            <person name="Bellgard M.I."/>
        </authorList>
    </citation>
    <scope>NUCLEOTIDE SEQUENCE</scope>
    <source>
        <tissue evidence="7">Shoot tissue taken approximately 20 cm above the soil surface</tissue>
    </source>
</reference>
<evidence type="ECO:0000256" key="4">
    <source>
        <dbReference type="ARBA" id="ARBA00022833"/>
    </source>
</evidence>
<keyword evidence="3 5" id="KW-0863">Zinc-finger</keyword>
<evidence type="ECO:0000256" key="1">
    <source>
        <dbReference type="ARBA" id="ARBA00005889"/>
    </source>
</evidence>
<organism evidence="7">
    <name type="scientific">Arundo donax</name>
    <name type="common">Giant reed</name>
    <name type="synonym">Donax arundinaceus</name>
    <dbReference type="NCBI Taxonomy" id="35708"/>
    <lineage>
        <taxon>Eukaryota</taxon>
        <taxon>Viridiplantae</taxon>
        <taxon>Streptophyta</taxon>
        <taxon>Embryophyta</taxon>
        <taxon>Tracheophyta</taxon>
        <taxon>Spermatophyta</taxon>
        <taxon>Magnoliopsida</taxon>
        <taxon>Liliopsida</taxon>
        <taxon>Poales</taxon>
        <taxon>Poaceae</taxon>
        <taxon>PACMAD clade</taxon>
        <taxon>Arundinoideae</taxon>
        <taxon>Arundineae</taxon>
        <taxon>Arundo</taxon>
    </lineage>
</organism>
<dbReference type="Pfam" id="PF04434">
    <property type="entry name" value="SWIM"/>
    <property type="match status" value="1"/>
</dbReference>
<protein>
    <recommendedName>
        <fullName evidence="5">Protein FAR1-RELATED SEQUENCE</fullName>
    </recommendedName>
</protein>
<comment type="similarity">
    <text evidence="1 5">Belongs to the FHY3/FAR1 family.</text>
</comment>
<evidence type="ECO:0000313" key="7">
    <source>
        <dbReference type="EMBL" id="JAE38197.1"/>
    </source>
</evidence>